<dbReference type="EMBL" id="PVFR01000067">
    <property type="protein sequence ID" value="PRE43864.1"/>
    <property type="molecule type" value="Genomic_DNA"/>
</dbReference>
<feature type="region of interest" description="Disordered" evidence="1">
    <location>
        <begin position="1"/>
        <end position="47"/>
    </location>
</feature>
<dbReference type="AlphaFoldDB" id="A0AB37AMH2"/>
<feature type="compositionally biased region" description="Basic residues" evidence="1">
    <location>
        <begin position="1"/>
        <end position="20"/>
    </location>
</feature>
<protein>
    <submittedName>
        <fullName evidence="2">Uncharacterized protein</fullName>
    </submittedName>
</protein>
<comment type="caution">
    <text evidence="2">The sequence shown here is derived from an EMBL/GenBank/DDBJ whole genome shotgun (WGS) entry which is preliminary data.</text>
</comment>
<name>A0AB37AMH2_9BURK</name>
<evidence type="ECO:0000256" key="1">
    <source>
        <dbReference type="SAM" id="MobiDB-lite"/>
    </source>
</evidence>
<sequence>MSSGRRVKGLVRPAARRARTRPLDAAGAIPRLQAGGSKDAKRSAGCTADDRGRLAPFPLAGRAGGWGGCSSYSSRTRFTTCRIIRCALSRTRPAQSRH</sequence>
<feature type="compositionally biased region" description="Basic and acidic residues" evidence="1">
    <location>
        <begin position="38"/>
        <end position="47"/>
    </location>
</feature>
<evidence type="ECO:0000313" key="2">
    <source>
        <dbReference type="EMBL" id="PRE43864.1"/>
    </source>
</evidence>
<proteinExistence type="predicted"/>
<reference evidence="2 3" key="1">
    <citation type="submission" date="2018-03" db="EMBL/GenBank/DDBJ databases">
        <authorList>
            <person name="Nguyen K."/>
            <person name="Fouts D."/>
            <person name="Sutton G."/>
        </authorList>
    </citation>
    <scope>NUCLEOTIDE SEQUENCE [LARGE SCALE GENOMIC DNA]</scope>
    <source>
        <strain evidence="2 3">AU14328</strain>
    </source>
</reference>
<evidence type="ECO:0000313" key="3">
    <source>
        <dbReference type="Proteomes" id="UP000237811"/>
    </source>
</evidence>
<dbReference type="Proteomes" id="UP000237811">
    <property type="component" value="Unassembled WGS sequence"/>
</dbReference>
<organism evidence="2 3">
    <name type="scientific">Burkholderia multivorans</name>
    <dbReference type="NCBI Taxonomy" id="87883"/>
    <lineage>
        <taxon>Bacteria</taxon>
        <taxon>Pseudomonadati</taxon>
        <taxon>Pseudomonadota</taxon>
        <taxon>Betaproteobacteria</taxon>
        <taxon>Burkholderiales</taxon>
        <taxon>Burkholderiaceae</taxon>
        <taxon>Burkholderia</taxon>
        <taxon>Burkholderia cepacia complex</taxon>
    </lineage>
</organism>
<accession>A0AB37AMH2</accession>
<gene>
    <name evidence="2" type="ORF">C6P99_22500</name>
</gene>